<dbReference type="Proteomes" id="UP001179121">
    <property type="component" value="Chromosome"/>
</dbReference>
<name>A0AA86MZY6_9BACT</name>
<accession>A0AA86MZY6</accession>
<dbReference type="EMBL" id="OX365700">
    <property type="protein sequence ID" value="CAI4032129.1"/>
    <property type="molecule type" value="Genomic_DNA"/>
</dbReference>
<keyword evidence="3" id="KW-1185">Reference proteome</keyword>
<sequence>MNDDEEALLWWIVFAIVAAVLWWPRYDLEIARNPGPAGYEIVEYDFMLLGNCIEAAARWHAYDWSCLEKTVWREIFNEYSRYNQRTR</sequence>
<dbReference type="AlphaFoldDB" id="A0AA86MZY6"/>
<gene>
    <name evidence="2" type="ORF">DNFV4_02556</name>
</gene>
<keyword evidence="1" id="KW-1133">Transmembrane helix</keyword>
<evidence type="ECO:0000256" key="1">
    <source>
        <dbReference type="SAM" id="Phobius"/>
    </source>
</evidence>
<protein>
    <submittedName>
        <fullName evidence="2">Uncharacterized protein</fullName>
    </submittedName>
</protein>
<keyword evidence="1" id="KW-0472">Membrane</keyword>
<evidence type="ECO:0000313" key="2">
    <source>
        <dbReference type="EMBL" id="CAI4032129.1"/>
    </source>
</evidence>
<proteinExistence type="predicted"/>
<evidence type="ECO:0000313" key="3">
    <source>
        <dbReference type="Proteomes" id="UP001179121"/>
    </source>
</evidence>
<organism evidence="2 3">
    <name type="scientific">Nitrospira tepida</name>
    <dbReference type="NCBI Taxonomy" id="2973512"/>
    <lineage>
        <taxon>Bacteria</taxon>
        <taxon>Pseudomonadati</taxon>
        <taxon>Nitrospirota</taxon>
        <taxon>Nitrospiria</taxon>
        <taxon>Nitrospirales</taxon>
        <taxon>Nitrospiraceae</taxon>
        <taxon>Nitrospira</taxon>
    </lineage>
</organism>
<feature type="transmembrane region" description="Helical" evidence="1">
    <location>
        <begin position="7"/>
        <end position="24"/>
    </location>
</feature>
<reference evidence="2" key="1">
    <citation type="submission" date="2022-10" db="EMBL/GenBank/DDBJ databases">
        <authorList>
            <person name="Koch H."/>
        </authorList>
    </citation>
    <scope>NUCLEOTIDE SEQUENCE</scope>
    <source>
        <strain evidence="2">DNF</strain>
    </source>
</reference>
<dbReference type="KEGG" id="nti:DNFV4_02556"/>
<keyword evidence="1" id="KW-0812">Transmembrane</keyword>
<dbReference type="RefSeq" id="WP_289268876.1">
    <property type="nucleotide sequence ID" value="NZ_OX365700.1"/>
</dbReference>